<evidence type="ECO:0000259" key="3">
    <source>
        <dbReference type="Pfam" id="PF13243"/>
    </source>
</evidence>
<dbReference type="RefSeq" id="WP_190204136.1">
    <property type="nucleotide sequence ID" value="NZ_BNBI01000004.1"/>
</dbReference>
<feature type="region of interest" description="Disordered" evidence="2">
    <location>
        <begin position="535"/>
        <end position="554"/>
    </location>
</feature>
<gene>
    <name evidence="4" type="ORF">GCM10018772_23700</name>
</gene>
<comment type="caution">
    <text evidence="4">The sequence shown here is derived from an EMBL/GenBank/DDBJ whole genome shotgun (WGS) entry which is preliminary data.</text>
</comment>
<dbReference type="InterPro" id="IPR008930">
    <property type="entry name" value="Terpenoid_cyclase/PrenylTrfase"/>
</dbReference>
<accession>A0A919AC27</accession>
<dbReference type="EMBL" id="BNBI01000004">
    <property type="protein sequence ID" value="GHE98531.1"/>
    <property type="molecule type" value="Genomic_DNA"/>
</dbReference>
<protein>
    <recommendedName>
        <fullName evidence="3">Squalene cyclase C-terminal domain-containing protein</fullName>
    </recommendedName>
</protein>
<feature type="domain" description="Squalene cyclase C-terminal" evidence="3">
    <location>
        <begin position="282"/>
        <end position="498"/>
    </location>
</feature>
<name>A0A919AC27_9ACTN</name>
<dbReference type="Gene3D" id="1.50.10.20">
    <property type="match status" value="2"/>
</dbReference>
<dbReference type="GO" id="GO:0046872">
    <property type="term" value="F:metal ion binding"/>
    <property type="evidence" value="ECO:0007669"/>
    <property type="project" value="UniProtKB-KW"/>
</dbReference>
<dbReference type="Pfam" id="PF13243">
    <property type="entry name" value="SQHop_cyclase_C"/>
    <property type="match status" value="1"/>
</dbReference>
<keyword evidence="5" id="KW-1185">Reference proteome</keyword>
<feature type="compositionally biased region" description="Low complexity" evidence="2">
    <location>
        <begin position="537"/>
        <end position="554"/>
    </location>
</feature>
<dbReference type="InterPro" id="IPR032696">
    <property type="entry name" value="SQ_cyclase_C"/>
</dbReference>
<evidence type="ECO:0000256" key="2">
    <source>
        <dbReference type="SAM" id="MobiDB-lite"/>
    </source>
</evidence>
<reference evidence="4" key="1">
    <citation type="journal article" date="2014" name="Int. J. Syst. Evol. Microbiol.">
        <title>Complete genome sequence of Corynebacterium casei LMG S-19264T (=DSM 44701T), isolated from a smear-ripened cheese.</title>
        <authorList>
            <consortium name="US DOE Joint Genome Institute (JGI-PGF)"/>
            <person name="Walter F."/>
            <person name="Albersmeier A."/>
            <person name="Kalinowski J."/>
            <person name="Ruckert C."/>
        </authorList>
    </citation>
    <scope>NUCLEOTIDE SEQUENCE</scope>
    <source>
        <strain evidence="4">JCM 4477</strain>
    </source>
</reference>
<dbReference type="Proteomes" id="UP000630718">
    <property type="component" value="Unassembled WGS sequence"/>
</dbReference>
<reference evidence="4" key="2">
    <citation type="submission" date="2020-09" db="EMBL/GenBank/DDBJ databases">
        <authorList>
            <person name="Sun Q."/>
            <person name="Ohkuma M."/>
        </authorList>
    </citation>
    <scope>NUCLEOTIDE SEQUENCE</scope>
    <source>
        <strain evidence="4">JCM 4477</strain>
    </source>
</reference>
<keyword evidence="1" id="KW-0479">Metal-binding</keyword>
<organism evidence="4 5">
    <name type="scientific">Streptomyces fumanus</name>
    <dbReference type="NCBI Taxonomy" id="67302"/>
    <lineage>
        <taxon>Bacteria</taxon>
        <taxon>Bacillati</taxon>
        <taxon>Actinomycetota</taxon>
        <taxon>Actinomycetes</taxon>
        <taxon>Kitasatosporales</taxon>
        <taxon>Streptomycetaceae</taxon>
        <taxon>Streptomyces</taxon>
    </lineage>
</organism>
<dbReference type="AlphaFoldDB" id="A0A919AC27"/>
<dbReference type="SUPFAM" id="SSF48239">
    <property type="entry name" value="Terpenoid cyclases/Protein prenyltransferases"/>
    <property type="match status" value="1"/>
</dbReference>
<evidence type="ECO:0000313" key="5">
    <source>
        <dbReference type="Proteomes" id="UP000630718"/>
    </source>
</evidence>
<proteinExistence type="predicted"/>
<sequence length="554" mass="60688">MTWQNPDTRAPTAYAKNERDVTMQASPLPLKPIAEIRRSHRRLTDHLATMVTAEGEVFSHCESRVLESALMLRLLEAERTEPAVQARIRGFLAGSRATARLSAVDQLLLAAVLDRRPPLGPEVVDGLMNGFHHFTAARKRVLLQSILYAAEAIDTVVLPQDSALEARQFQSWKQVEMTAGKCLILHGLGHPERVTEEELTTLATAVGTGRLWEGNLLVHLMALHALRRYPGYRQHIRNGLPPLLAAQRPDGGFSLTPGIECTGFGGMSLVEAGVESELQARMGRWLVSTQTPSGGWTYNPLTEQTDVETTALSLETLLRIDRHRYAHHLTRGCAYLESLQNPDGGYPIYNYGNPSAVAQTGEALSVLAQHDPGRYAARITRGARFLMDSQQRDGTFDVDWHLSEAASMMRAVHALEDALEARVLPDRTAHAARNVIQRTVKRLIDTRHQDGGWGYTPTDMSNPVSTGFALTALAMAGIRTGLHEGASYLCARQDPDGNIPACLDGSSPRMFPIEVKSVTAALILRGLTHALHSIQDTATGTPSTTATASARRHR</sequence>
<evidence type="ECO:0000313" key="4">
    <source>
        <dbReference type="EMBL" id="GHE98531.1"/>
    </source>
</evidence>
<evidence type="ECO:0000256" key="1">
    <source>
        <dbReference type="ARBA" id="ARBA00022723"/>
    </source>
</evidence>